<organism evidence="2 3">
    <name type="scientific">Gossypium stocksii</name>
    <dbReference type="NCBI Taxonomy" id="47602"/>
    <lineage>
        <taxon>Eukaryota</taxon>
        <taxon>Viridiplantae</taxon>
        <taxon>Streptophyta</taxon>
        <taxon>Embryophyta</taxon>
        <taxon>Tracheophyta</taxon>
        <taxon>Spermatophyta</taxon>
        <taxon>Magnoliopsida</taxon>
        <taxon>eudicotyledons</taxon>
        <taxon>Gunneridae</taxon>
        <taxon>Pentapetalae</taxon>
        <taxon>rosids</taxon>
        <taxon>malvids</taxon>
        <taxon>Malvales</taxon>
        <taxon>Malvaceae</taxon>
        <taxon>Malvoideae</taxon>
        <taxon>Gossypium</taxon>
    </lineage>
</organism>
<dbReference type="AlphaFoldDB" id="A0A9D3ZFP3"/>
<sequence length="100" mass="11571">MPRSKLRRLTQQGIVWEYVREFSELMLQVLDLSEKEAFYWFEGGLKPWVKHELCRQGITELTVAMAEVESFVELGPMKDKLESSKPNGKGNGKGNHEEDE</sequence>
<evidence type="ECO:0000313" key="3">
    <source>
        <dbReference type="Proteomes" id="UP000828251"/>
    </source>
</evidence>
<feature type="region of interest" description="Disordered" evidence="1">
    <location>
        <begin position="77"/>
        <end position="100"/>
    </location>
</feature>
<evidence type="ECO:0000256" key="1">
    <source>
        <dbReference type="SAM" id="MobiDB-lite"/>
    </source>
</evidence>
<comment type="caution">
    <text evidence="2">The sequence shown here is derived from an EMBL/GenBank/DDBJ whole genome shotgun (WGS) entry which is preliminary data.</text>
</comment>
<dbReference type="EMBL" id="JAIQCV010000013">
    <property type="protein sequence ID" value="KAH1031910.1"/>
    <property type="molecule type" value="Genomic_DNA"/>
</dbReference>
<evidence type="ECO:0000313" key="2">
    <source>
        <dbReference type="EMBL" id="KAH1031910.1"/>
    </source>
</evidence>
<dbReference type="Proteomes" id="UP000828251">
    <property type="component" value="Unassembled WGS sequence"/>
</dbReference>
<accession>A0A9D3ZFP3</accession>
<protein>
    <recommendedName>
        <fullName evidence="4">Retrotransposon gag domain-containing protein</fullName>
    </recommendedName>
</protein>
<dbReference type="OrthoDB" id="994996at2759"/>
<proteinExistence type="predicted"/>
<gene>
    <name evidence="2" type="ORF">J1N35_044084</name>
</gene>
<reference evidence="2 3" key="1">
    <citation type="journal article" date="2021" name="Plant Biotechnol. J.">
        <title>Multi-omics assisted identification of the key and species-specific regulatory components of drought-tolerant mechanisms in Gossypium stocksii.</title>
        <authorList>
            <person name="Yu D."/>
            <person name="Ke L."/>
            <person name="Zhang D."/>
            <person name="Wu Y."/>
            <person name="Sun Y."/>
            <person name="Mei J."/>
            <person name="Sun J."/>
            <person name="Sun Y."/>
        </authorList>
    </citation>
    <scope>NUCLEOTIDE SEQUENCE [LARGE SCALE GENOMIC DNA]</scope>
    <source>
        <strain evidence="3">cv. E1</strain>
        <tissue evidence="2">Leaf</tissue>
    </source>
</reference>
<evidence type="ECO:0008006" key="4">
    <source>
        <dbReference type="Google" id="ProtNLM"/>
    </source>
</evidence>
<keyword evidence="3" id="KW-1185">Reference proteome</keyword>
<name>A0A9D3ZFP3_9ROSI</name>